<feature type="compositionally biased region" description="Acidic residues" evidence="1">
    <location>
        <begin position="308"/>
        <end position="317"/>
    </location>
</feature>
<reference evidence="2 3" key="1">
    <citation type="journal article" date="2023" name="Mol. Biol. Evol.">
        <title>Genomics of Secondarily Temperate Adaptation in the Only Non-Antarctic Icefish.</title>
        <authorList>
            <person name="Rivera-Colon A.G."/>
            <person name="Rayamajhi N."/>
            <person name="Minhas B.F."/>
            <person name="Madrigal G."/>
            <person name="Bilyk K.T."/>
            <person name="Yoon V."/>
            <person name="Hune M."/>
            <person name="Gregory S."/>
            <person name="Cheng C.H.C."/>
            <person name="Catchen J.M."/>
        </authorList>
    </citation>
    <scope>NUCLEOTIDE SEQUENCE [LARGE SCALE GENOMIC DNA]</scope>
    <source>
        <strain evidence="2">JC2023a</strain>
    </source>
</reference>
<protein>
    <submittedName>
        <fullName evidence="2">Uncharacterized protein</fullName>
    </submittedName>
</protein>
<dbReference type="EMBL" id="JAULUE010002063">
    <property type="protein sequence ID" value="KAK5881241.1"/>
    <property type="molecule type" value="Genomic_DNA"/>
</dbReference>
<organism evidence="2 3">
    <name type="scientific">Champsocephalus esox</name>
    <name type="common">pike icefish</name>
    <dbReference type="NCBI Taxonomy" id="159716"/>
    <lineage>
        <taxon>Eukaryota</taxon>
        <taxon>Metazoa</taxon>
        <taxon>Chordata</taxon>
        <taxon>Craniata</taxon>
        <taxon>Vertebrata</taxon>
        <taxon>Euteleostomi</taxon>
        <taxon>Actinopterygii</taxon>
        <taxon>Neopterygii</taxon>
        <taxon>Teleostei</taxon>
        <taxon>Neoteleostei</taxon>
        <taxon>Acanthomorphata</taxon>
        <taxon>Eupercaria</taxon>
        <taxon>Perciformes</taxon>
        <taxon>Notothenioidei</taxon>
        <taxon>Channichthyidae</taxon>
        <taxon>Champsocephalus</taxon>
    </lineage>
</organism>
<name>A0AAN8GJH1_9TELE</name>
<gene>
    <name evidence="2" type="ORF">CesoFtcFv8_022062</name>
</gene>
<dbReference type="Proteomes" id="UP001335648">
    <property type="component" value="Unassembled WGS sequence"/>
</dbReference>
<feature type="compositionally biased region" description="Basic and acidic residues" evidence="1">
    <location>
        <begin position="138"/>
        <end position="161"/>
    </location>
</feature>
<sequence length="317" mass="35054">MDGLDTLQNSALETKAERIARYKAERRRELAERYGNADEFTSKYVRRDRKIGDASETGSSENKEKEKCEDNGSEQTYTRRGVRSKAAEPEHTEDEPVKEKEGTTRLKTDTVSSSKAEAVPSVKTSSRSRLLETDDTEEPKVDERPGDAKRTSKTSIFKDQEGMEDGSSRQHTNNKRKSPIMSSNEEESSASLSETDGSKVMDEKEAPDDPSWKQQHENASTEEEKPSSLLSDGSLHLSRNRDASPPPSPPSPPCQPSSLQRQDSEPRGIKGILKKCRSTSVESDHSEGSAADCTPARQSSVTLSHAESEEEEEEMGG</sequence>
<comment type="caution">
    <text evidence="2">The sequence shown here is derived from an EMBL/GenBank/DDBJ whole genome shotgun (WGS) entry which is preliminary data.</text>
</comment>
<evidence type="ECO:0000313" key="3">
    <source>
        <dbReference type="Proteomes" id="UP001335648"/>
    </source>
</evidence>
<feature type="compositionally biased region" description="Pro residues" evidence="1">
    <location>
        <begin position="244"/>
        <end position="255"/>
    </location>
</feature>
<proteinExistence type="predicted"/>
<evidence type="ECO:0000256" key="1">
    <source>
        <dbReference type="SAM" id="MobiDB-lite"/>
    </source>
</evidence>
<feature type="compositionally biased region" description="Basic and acidic residues" evidence="1">
    <location>
        <begin position="85"/>
        <end position="108"/>
    </location>
</feature>
<accession>A0AAN8GJH1</accession>
<feature type="compositionally biased region" description="Low complexity" evidence="1">
    <location>
        <begin position="227"/>
        <end position="237"/>
    </location>
</feature>
<dbReference type="AlphaFoldDB" id="A0AAN8GJH1"/>
<feature type="compositionally biased region" description="Polar residues" evidence="1">
    <location>
        <begin position="296"/>
        <end position="305"/>
    </location>
</feature>
<feature type="region of interest" description="Disordered" evidence="1">
    <location>
        <begin position="29"/>
        <end position="317"/>
    </location>
</feature>
<feature type="compositionally biased region" description="Basic and acidic residues" evidence="1">
    <location>
        <begin position="61"/>
        <end position="70"/>
    </location>
</feature>
<keyword evidence="3" id="KW-1185">Reference proteome</keyword>
<evidence type="ECO:0000313" key="2">
    <source>
        <dbReference type="EMBL" id="KAK5881241.1"/>
    </source>
</evidence>